<feature type="domain" description="Radical SAM core" evidence="11">
    <location>
        <begin position="244"/>
        <end position="459"/>
    </location>
</feature>
<dbReference type="OrthoDB" id="9768064at2"/>
<dbReference type="CDD" id="cd01335">
    <property type="entry name" value="Radical_SAM"/>
    <property type="match status" value="1"/>
</dbReference>
<name>A0A1I3ZPT2_9BACT</name>
<dbReference type="SFLD" id="SFLDG01070">
    <property type="entry name" value="PLP-dependent"/>
    <property type="match status" value="1"/>
</dbReference>
<dbReference type="EMBL" id="FORX01000026">
    <property type="protein sequence ID" value="SFK46105.1"/>
    <property type="molecule type" value="Genomic_DNA"/>
</dbReference>
<protein>
    <submittedName>
        <fullName evidence="12">Lysine 2,3-aminomutase</fullName>
    </submittedName>
</protein>
<dbReference type="GO" id="GO:0051539">
    <property type="term" value="F:4 iron, 4 sulfur cluster binding"/>
    <property type="evidence" value="ECO:0007669"/>
    <property type="project" value="UniProtKB-KW"/>
</dbReference>
<dbReference type="GO" id="GO:0046872">
    <property type="term" value="F:metal ion binding"/>
    <property type="evidence" value="ECO:0007669"/>
    <property type="project" value="UniProtKB-KW"/>
</dbReference>
<dbReference type="InterPro" id="IPR058240">
    <property type="entry name" value="rSAM_sf"/>
</dbReference>
<dbReference type="Proteomes" id="UP000198635">
    <property type="component" value="Unassembled WGS sequence"/>
</dbReference>
<keyword evidence="6" id="KW-0479">Metal-binding</keyword>
<dbReference type="PANTHER" id="PTHR30538">
    <property type="entry name" value="LYSINE 2,3-AMINOMUTASE-RELATED"/>
    <property type="match status" value="1"/>
</dbReference>
<reference evidence="13" key="1">
    <citation type="submission" date="2016-10" db="EMBL/GenBank/DDBJ databases">
        <authorList>
            <person name="Varghese N."/>
            <person name="Submissions S."/>
        </authorList>
    </citation>
    <scope>NUCLEOTIDE SEQUENCE [LARGE SCALE GENOMIC DNA]</scope>
    <source>
        <strain evidence="13">DSM 5918</strain>
    </source>
</reference>
<keyword evidence="4" id="KW-0004">4Fe-4S</keyword>
<dbReference type="Gene3D" id="3.20.20.70">
    <property type="entry name" value="Aldolase class I"/>
    <property type="match status" value="1"/>
</dbReference>
<feature type="modified residue" description="N6-(pyridoxal phosphate)lysine" evidence="10">
    <location>
        <position position="471"/>
    </location>
</feature>
<evidence type="ECO:0000256" key="8">
    <source>
        <dbReference type="ARBA" id="ARBA00023004"/>
    </source>
</evidence>
<dbReference type="InterPro" id="IPR007197">
    <property type="entry name" value="rSAM"/>
</dbReference>
<organism evidence="12 13">
    <name type="scientific">Desulfomicrobium apsheronum</name>
    <dbReference type="NCBI Taxonomy" id="52560"/>
    <lineage>
        <taxon>Bacteria</taxon>
        <taxon>Pseudomonadati</taxon>
        <taxon>Thermodesulfobacteriota</taxon>
        <taxon>Desulfovibrionia</taxon>
        <taxon>Desulfovibrionales</taxon>
        <taxon>Desulfomicrobiaceae</taxon>
        <taxon>Desulfomicrobium</taxon>
    </lineage>
</organism>
<dbReference type="PANTHER" id="PTHR30538:SF0">
    <property type="entry name" value="L-LYSINE 2,3-AMINOMUTASE AQ_1632-RELATED"/>
    <property type="match status" value="1"/>
</dbReference>
<dbReference type="InterPro" id="IPR003739">
    <property type="entry name" value="Lys_aminomutase/Glu_NH3_mut"/>
</dbReference>
<dbReference type="RefSeq" id="WP_092379135.1">
    <property type="nucleotide sequence ID" value="NZ_FORX01000026.1"/>
</dbReference>
<dbReference type="AlphaFoldDB" id="A0A1I3ZPT2"/>
<evidence type="ECO:0000256" key="10">
    <source>
        <dbReference type="PIRSR" id="PIRSR603739-50"/>
    </source>
</evidence>
<evidence type="ECO:0000313" key="13">
    <source>
        <dbReference type="Proteomes" id="UP000198635"/>
    </source>
</evidence>
<dbReference type="InterPro" id="IPR013785">
    <property type="entry name" value="Aldolase_TIM"/>
</dbReference>
<evidence type="ECO:0000256" key="9">
    <source>
        <dbReference type="ARBA" id="ARBA00023014"/>
    </source>
</evidence>
<dbReference type="STRING" id="52560.SAMN04488082_12615"/>
<comment type="similarity">
    <text evidence="3">Belongs to the radical SAM superfamily. KamA family.</text>
</comment>
<proteinExistence type="inferred from homology"/>
<evidence type="ECO:0000259" key="11">
    <source>
        <dbReference type="PROSITE" id="PS51918"/>
    </source>
</evidence>
<evidence type="ECO:0000256" key="5">
    <source>
        <dbReference type="ARBA" id="ARBA00022691"/>
    </source>
</evidence>
<evidence type="ECO:0000256" key="2">
    <source>
        <dbReference type="ARBA" id="ARBA00001966"/>
    </source>
</evidence>
<evidence type="ECO:0000256" key="7">
    <source>
        <dbReference type="ARBA" id="ARBA00022898"/>
    </source>
</evidence>
<sequence length="520" mass="58206">MSINALDTFTTDLFEKLFTVKNDAAPSDEARQTIAELFRQAEAETLTGPIVALFAALEKFHDDRGWTPEQLGMTRDGLAALAVKHEQIDEHRVTVGGRVGKALAIVDAAQERVAEYLDRHPREAPSGIEVWDRMLENQARIKKVLGMSEDDWNSYSGQLRHAIESVETLSKVIDLPAKAVQDVLRVTKTYRMRLTPYYASLILPGQVNDPVLLQSVPTGEMIDNAGVEIPPVAADHSPARLIDQFYPRVVTIKATNMCAMYCTHCLRIAHIGAKDRLYGKEAYGEALQYIRANPEIRDVLVTGGDSLVLPNSMLKWLLGELDAIDHVRMKRLGTRIPVTTPQRIDDELLDILEASSDRKPLRVVTQINTAQEITPVSKAAFQAISKRVAAVMNQAVLLKGINDSSVKMWKLCETIQEAYVRPYYVFNCSYRNPQFMHLRVPVAVGQGIIESMYGNISGDAIPRYIATAGGKIPLHRTNVLEHAQGHVKMQKPWSGEQVMYPDPDPQEYARRDFGFAKYEK</sequence>
<evidence type="ECO:0000256" key="6">
    <source>
        <dbReference type="ARBA" id="ARBA00022723"/>
    </source>
</evidence>
<comment type="cofactor">
    <cofactor evidence="2">
        <name>[4Fe-4S] cluster</name>
        <dbReference type="ChEBI" id="CHEBI:49883"/>
    </cofactor>
</comment>
<dbReference type="PROSITE" id="PS51918">
    <property type="entry name" value="RADICAL_SAM"/>
    <property type="match status" value="1"/>
</dbReference>
<dbReference type="SFLD" id="SFLDS00029">
    <property type="entry name" value="Radical_SAM"/>
    <property type="match status" value="1"/>
</dbReference>
<evidence type="ECO:0000313" key="12">
    <source>
        <dbReference type="EMBL" id="SFK46105.1"/>
    </source>
</evidence>
<keyword evidence="8" id="KW-0408">Iron</keyword>
<keyword evidence="7 10" id="KW-0663">Pyridoxal phosphate</keyword>
<evidence type="ECO:0000256" key="4">
    <source>
        <dbReference type="ARBA" id="ARBA00022485"/>
    </source>
</evidence>
<comment type="cofactor">
    <cofactor evidence="1 10">
        <name>pyridoxal 5'-phosphate</name>
        <dbReference type="ChEBI" id="CHEBI:597326"/>
    </cofactor>
</comment>
<evidence type="ECO:0000256" key="1">
    <source>
        <dbReference type="ARBA" id="ARBA00001933"/>
    </source>
</evidence>
<keyword evidence="5" id="KW-0949">S-adenosyl-L-methionine</keyword>
<accession>A0A1I3ZPT2</accession>
<dbReference type="SUPFAM" id="SSF102114">
    <property type="entry name" value="Radical SAM enzymes"/>
    <property type="match status" value="1"/>
</dbReference>
<keyword evidence="13" id="KW-1185">Reference proteome</keyword>
<evidence type="ECO:0000256" key="3">
    <source>
        <dbReference type="ARBA" id="ARBA00008703"/>
    </source>
</evidence>
<dbReference type="NCBIfam" id="TIGR00238">
    <property type="entry name" value="KamA family radical SAM protein"/>
    <property type="match status" value="1"/>
</dbReference>
<gene>
    <name evidence="12" type="ORF">SAMN04488082_12615</name>
</gene>
<keyword evidence="9" id="KW-0411">Iron-sulfur</keyword>
<dbReference type="GO" id="GO:0003824">
    <property type="term" value="F:catalytic activity"/>
    <property type="evidence" value="ECO:0007669"/>
    <property type="project" value="InterPro"/>
</dbReference>
<dbReference type="Gene3D" id="6.10.140.1170">
    <property type="match status" value="1"/>
</dbReference>